<feature type="transmembrane region" description="Helical" evidence="15">
    <location>
        <begin position="52"/>
        <end position="70"/>
    </location>
</feature>
<keyword evidence="3" id="KW-0813">Transport</keyword>
<gene>
    <name evidence="18" type="primary">abcc10</name>
</gene>
<dbReference type="PANTHER" id="PTHR24223:SF330">
    <property type="entry name" value="ATP-BINDING CASSETTE SUB-FAMILY C MEMBER 10"/>
    <property type="match status" value="1"/>
</dbReference>
<dbReference type="SUPFAM" id="SSF52540">
    <property type="entry name" value="P-loop containing nucleoside triphosphate hydrolases"/>
    <property type="match status" value="2"/>
</dbReference>
<dbReference type="SUPFAM" id="SSF90123">
    <property type="entry name" value="ABC transporter transmembrane region"/>
    <property type="match status" value="2"/>
</dbReference>
<evidence type="ECO:0000259" key="16">
    <source>
        <dbReference type="PROSITE" id="PS50893"/>
    </source>
</evidence>
<evidence type="ECO:0000313" key="19">
    <source>
        <dbReference type="Proteomes" id="UP000314986"/>
    </source>
</evidence>
<evidence type="ECO:0000313" key="18">
    <source>
        <dbReference type="Ensembl" id="ENSCMIP00000042149.1"/>
    </source>
</evidence>
<evidence type="ECO:0000256" key="6">
    <source>
        <dbReference type="ARBA" id="ARBA00022741"/>
    </source>
</evidence>
<dbReference type="InterPro" id="IPR011527">
    <property type="entry name" value="ABC1_TM_dom"/>
</dbReference>
<comment type="catalytic activity">
    <reaction evidence="13">
        <text>17beta-estradiol 17-O-(beta-D-glucuronate)(in) + ATP + H2O = 17beta-estradiol 17-O-(beta-D-glucuronate)(out) + ADP + phosphate + H(+)</text>
        <dbReference type="Rhea" id="RHEA:60128"/>
        <dbReference type="ChEBI" id="CHEBI:15377"/>
        <dbReference type="ChEBI" id="CHEBI:15378"/>
        <dbReference type="ChEBI" id="CHEBI:30616"/>
        <dbReference type="ChEBI" id="CHEBI:43474"/>
        <dbReference type="ChEBI" id="CHEBI:82961"/>
        <dbReference type="ChEBI" id="CHEBI:456216"/>
    </reaction>
    <physiologicalReaction direction="left-to-right" evidence="13">
        <dbReference type="Rhea" id="RHEA:60129"/>
    </physiologicalReaction>
</comment>
<keyword evidence="7" id="KW-0067">ATP-binding</keyword>
<keyword evidence="8" id="KW-1278">Translocase</keyword>
<dbReference type="GO" id="GO:0005524">
    <property type="term" value="F:ATP binding"/>
    <property type="evidence" value="ECO:0007669"/>
    <property type="project" value="UniProtKB-KW"/>
</dbReference>
<dbReference type="CDD" id="cd18598">
    <property type="entry name" value="ABC_6TM_MRP7_D1_like"/>
    <property type="match status" value="1"/>
</dbReference>
<evidence type="ECO:0000256" key="2">
    <source>
        <dbReference type="ARBA" id="ARBA00009726"/>
    </source>
</evidence>
<feature type="domain" description="ABC transporter" evidence="16">
    <location>
        <begin position="531"/>
        <end position="754"/>
    </location>
</feature>
<comment type="catalytic activity">
    <reaction evidence="14">
        <text>an S-substituted glutathione(in) + ATP + H2O = an S-substituted glutathione(out) + ADP + phosphate + H(+)</text>
        <dbReference type="Rhea" id="RHEA:19121"/>
        <dbReference type="ChEBI" id="CHEBI:15377"/>
        <dbReference type="ChEBI" id="CHEBI:15378"/>
        <dbReference type="ChEBI" id="CHEBI:30616"/>
        <dbReference type="ChEBI" id="CHEBI:43474"/>
        <dbReference type="ChEBI" id="CHEBI:90779"/>
        <dbReference type="ChEBI" id="CHEBI:456216"/>
        <dbReference type="EC" id="7.6.2.3"/>
    </reaction>
    <physiologicalReaction direction="left-to-right" evidence="14">
        <dbReference type="Rhea" id="RHEA:19122"/>
    </physiologicalReaction>
</comment>
<evidence type="ECO:0000256" key="7">
    <source>
        <dbReference type="ARBA" id="ARBA00022840"/>
    </source>
</evidence>
<dbReference type="InterPro" id="IPR003439">
    <property type="entry name" value="ABC_transporter-like_ATP-bd"/>
</dbReference>
<comment type="similarity">
    <text evidence="2">Belongs to the ABC transporter superfamily. ABCC family. Conjugate transporter (TC 3.A.1.208) subfamily.</text>
</comment>
<keyword evidence="9 15" id="KW-1133">Transmembrane helix</keyword>
<reference evidence="19" key="3">
    <citation type="journal article" date="2014" name="Nature">
        <title>Elephant shark genome provides unique insights into gnathostome evolution.</title>
        <authorList>
            <consortium name="International Elephant Shark Genome Sequencing Consortium"/>
            <person name="Venkatesh B."/>
            <person name="Lee A.P."/>
            <person name="Ravi V."/>
            <person name="Maurya A.K."/>
            <person name="Lian M.M."/>
            <person name="Swann J.B."/>
            <person name="Ohta Y."/>
            <person name="Flajnik M.F."/>
            <person name="Sutoh Y."/>
            <person name="Kasahara M."/>
            <person name="Hoon S."/>
            <person name="Gangu V."/>
            <person name="Roy S.W."/>
            <person name="Irimia M."/>
            <person name="Korzh V."/>
            <person name="Kondrychyn I."/>
            <person name="Lim Z.W."/>
            <person name="Tay B.H."/>
            <person name="Tohari S."/>
            <person name="Kong K.W."/>
            <person name="Ho S."/>
            <person name="Lorente-Galdos B."/>
            <person name="Quilez J."/>
            <person name="Marques-Bonet T."/>
            <person name="Raney B.J."/>
            <person name="Ingham P.W."/>
            <person name="Tay A."/>
            <person name="Hillier L.W."/>
            <person name="Minx P."/>
            <person name="Boehm T."/>
            <person name="Wilson R.K."/>
            <person name="Brenner S."/>
            <person name="Warren W.C."/>
        </authorList>
    </citation>
    <scope>NUCLEOTIDE SEQUENCE [LARGE SCALE GENOMIC DNA]</scope>
</reference>
<name>A0A4W3JFD5_CALMI</name>
<dbReference type="GeneTree" id="ENSGT00940000164531"/>
<dbReference type="CDD" id="cd03244">
    <property type="entry name" value="ABCC_MRP_domain2"/>
    <property type="match status" value="1"/>
</dbReference>
<evidence type="ECO:0000256" key="13">
    <source>
        <dbReference type="ARBA" id="ARBA00047576"/>
    </source>
</evidence>
<keyword evidence="19" id="KW-1185">Reference proteome</keyword>
<feature type="domain" description="ABC transmembrane type-1" evidence="17">
    <location>
        <begin position="252"/>
        <end position="528"/>
    </location>
</feature>
<dbReference type="Pfam" id="PF00005">
    <property type="entry name" value="ABC_tran"/>
    <property type="match status" value="2"/>
</dbReference>
<dbReference type="Pfam" id="PF00664">
    <property type="entry name" value="ABC_membrane"/>
    <property type="match status" value="2"/>
</dbReference>
<dbReference type="Gene3D" id="3.40.50.300">
    <property type="entry name" value="P-loop containing nucleotide triphosphate hydrolases"/>
    <property type="match status" value="2"/>
</dbReference>
<accession>A0A4W3JFD5</accession>
<keyword evidence="5" id="KW-0677">Repeat</keyword>
<evidence type="ECO:0000256" key="1">
    <source>
        <dbReference type="ARBA" id="ARBA00004141"/>
    </source>
</evidence>
<feature type="transmembrane region" description="Helical" evidence="15">
    <location>
        <begin position="386"/>
        <end position="405"/>
    </location>
</feature>
<feature type="transmembrane region" description="Helical" evidence="15">
    <location>
        <begin position="281"/>
        <end position="302"/>
    </location>
</feature>
<dbReference type="AlphaFoldDB" id="A0A4W3JFD5"/>
<keyword evidence="10 15" id="KW-0472">Membrane</keyword>
<comment type="subcellular location">
    <subcellularLocation>
        <location evidence="1">Membrane</location>
        <topology evidence="1">Multi-pass membrane protein</topology>
    </subcellularLocation>
</comment>
<evidence type="ECO:0000256" key="10">
    <source>
        <dbReference type="ARBA" id="ARBA00023136"/>
    </source>
</evidence>
<evidence type="ECO:0000256" key="4">
    <source>
        <dbReference type="ARBA" id="ARBA00022692"/>
    </source>
</evidence>
<dbReference type="PROSITE" id="PS50893">
    <property type="entry name" value="ABC_TRANSPORTER_2"/>
    <property type="match status" value="2"/>
</dbReference>
<feature type="transmembrane region" description="Helical" evidence="15">
    <location>
        <begin position="766"/>
        <end position="794"/>
    </location>
</feature>
<evidence type="ECO:0000256" key="9">
    <source>
        <dbReference type="ARBA" id="ARBA00022989"/>
    </source>
</evidence>
<feature type="transmembrane region" description="Helical" evidence="15">
    <location>
        <begin position="741"/>
        <end position="760"/>
    </location>
</feature>
<feature type="transmembrane region" description="Helical" evidence="15">
    <location>
        <begin position="472"/>
        <end position="493"/>
    </location>
</feature>
<dbReference type="FunFam" id="1.20.1560.10:FF:000037">
    <property type="entry name" value="ATP-binding cassette subfamily C member 10"/>
    <property type="match status" value="1"/>
</dbReference>
<dbReference type="FunFam" id="3.40.50.300:FF:000163">
    <property type="entry name" value="Multidrug resistance-associated protein member 4"/>
    <property type="match status" value="1"/>
</dbReference>
<reference evidence="19" key="1">
    <citation type="journal article" date="2006" name="Science">
        <title>Ancient noncoding elements conserved in the human genome.</title>
        <authorList>
            <person name="Venkatesh B."/>
            <person name="Kirkness E.F."/>
            <person name="Loh Y.H."/>
            <person name="Halpern A.L."/>
            <person name="Lee A.P."/>
            <person name="Johnson J."/>
            <person name="Dandona N."/>
            <person name="Viswanathan L.D."/>
            <person name="Tay A."/>
            <person name="Venter J.C."/>
            <person name="Strausberg R.L."/>
            <person name="Brenner S."/>
        </authorList>
    </citation>
    <scope>NUCLEOTIDE SEQUENCE [LARGE SCALE GENOMIC DNA]</scope>
</reference>
<dbReference type="InterPro" id="IPR017871">
    <property type="entry name" value="ABC_transporter-like_CS"/>
</dbReference>
<proteinExistence type="inferred from homology"/>
<evidence type="ECO:0000256" key="14">
    <source>
        <dbReference type="ARBA" id="ARBA00048007"/>
    </source>
</evidence>
<dbReference type="GO" id="GO:0016887">
    <property type="term" value="F:ATP hydrolysis activity"/>
    <property type="evidence" value="ECO:0007669"/>
    <property type="project" value="InterPro"/>
</dbReference>
<reference evidence="18" key="5">
    <citation type="submission" date="2025-09" db="UniProtKB">
        <authorList>
            <consortium name="Ensembl"/>
        </authorList>
    </citation>
    <scope>IDENTIFICATION</scope>
</reference>
<feature type="transmembrane region" description="Helical" evidence="15">
    <location>
        <begin position="90"/>
        <end position="111"/>
    </location>
</feature>
<comment type="catalytic activity">
    <reaction evidence="12">
        <text>leukotriene C4(in) + ATP + H2O = leukotriene C4(out) + ADP + phosphate + H(+)</text>
        <dbReference type="Rhea" id="RHEA:38963"/>
        <dbReference type="ChEBI" id="CHEBI:15377"/>
        <dbReference type="ChEBI" id="CHEBI:15378"/>
        <dbReference type="ChEBI" id="CHEBI:30616"/>
        <dbReference type="ChEBI" id="CHEBI:43474"/>
        <dbReference type="ChEBI" id="CHEBI:57973"/>
        <dbReference type="ChEBI" id="CHEBI:456216"/>
    </reaction>
    <physiologicalReaction direction="left-to-right" evidence="12">
        <dbReference type="Rhea" id="RHEA:38964"/>
    </physiologicalReaction>
</comment>
<reference evidence="19" key="2">
    <citation type="journal article" date="2007" name="PLoS Biol.">
        <title>Survey sequencing and comparative analysis of the elephant shark (Callorhinchus milii) genome.</title>
        <authorList>
            <person name="Venkatesh B."/>
            <person name="Kirkness E.F."/>
            <person name="Loh Y.H."/>
            <person name="Halpern A.L."/>
            <person name="Lee A.P."/>
            <person name="Johnson J."/>
            <person name="Dandona N."/>
            <person name="Viswanathan L.D."/>
            <person name="Tay A."/>
            <person name="Venter J.C."/>
            <person name="Strausberg R.L."/>
            <person name="Brenner S."/>
        </authorList>
    </citation>
    <scope>NUCLEOTIDE SEQUENCE [LARGE SCALE GENOMIC DNA]</scope>
</reference>
<dbReference type="Gene3D" id="1.20.1560.10">
    <property type="entry name" value="ABC transporter type 1, transmembrane domain"/>
    <property type="match status" value="2"/>
</dbReference>
<sequence>MDVLVVVAWTPDLATLWLEVLAGLVSALAWLVHGMAAVTLSRLPLGSQWGPVPLGCLPLLPIPTLIITLVSDCRLGYLSWDWDSPPPAILRSALVCIELSLLFIYLLAFIISCLRAGELVEGVSEREPLLPRAGYPEGRPVEEDGAGCLSRLFYLWLNPMMERGRSGELSRPCDVCLLPPALEIRQVEERMAECWQRCRGASWVSAGQGDPSKSWRGLEQPEVAPSLVEQEELCLLSVFHRAFGRRYYMLGLLKLMASMLGFVGPLLLSCLVTYMESDSQPVSLGFAYALGLCLSTLTAAFLSNQFSYQVLKVSLEARAAMVCAVYRKALRVNATTLSSFTTGEIVNFMSTDTERLMNFFPSFHELWSLPLTFAVTLYLLHLQVGVAFLGGLGVAILLVPLNKVIASKIIQSTSDMLQHKDARVKLMTEILFGIRVLKFYTWEKHFISMVQSCRKKELSCIKVINYLDAVCVYTWAALPVVISILTFMTYVLLGHKLTAPKVFTTLALVEMLIMPLNNFPWILNGILEAKVSLERIQRFLKLSDQDLSSYYTTSTELCESALCALSALFGNDPIVDIEAVGHRDGTVSVSVLERGFGLTTQEAWIQHMTIQDNILFGKEFDAKRYHDVIEACALSEDLNMLPAGDQTEVGENGITLSGGQKARIALARAVYMDQDLYLLDDPLAAVDSDVAGHLMEQCIMGILKDKTRILCTHRAEFLNKADVLVLMDNGRIIRAGMWLQLAARILFAVVQSPVTVGGNLSSQVKFYLTVYGCIAASNTVFTALRAFLFAYSAIRAATTIHNKLLKQVLKATVTFFDMTPVGRIVNRFSSDLYCMDDTLPFILNIFLANLFGLLGTVIVIIYGLPWIVLMLLPLAALYFHIQRYYRCTSRELKRLSSLSLSSIYTQFSETLTGLSTIRASRAMDRFVTATTNNNNFCIAPFMSGGQPKALGDRLVGLALSYALSITNVLSGLVSNFTQTEMQMVSVERIEEYSTEIPTEPQHSTLQVPDTWPAQGLVEFRDVVLRYRPGLPRALNRVNFQIRVGERVGIVGRTGSGKSSMFLALFRMVELSEGQILIDGIDTKAVSLEELRSRLAIIPQDAFLFSGSVRENLDPLGRHTEQQLLRVLKQCHLLQLVNRMGGLGAELGEKGRNLSAGQKQLVCLARALLTQAKVLCIDEATASVDQRTDQLLQQTIREEFADKTVLTIAHRLNTVMDSDRVLVMQAGRVKEFDSPLVLSQKQNSHFYQLLHCSQD</sequence>
<keyword evidence="6" id="KW-0547">Nucleotide-binding</keyword>
<evidence type="ECO:0000256" key="8">
    <source>
        <dbReference type="ARBA" id="ARBA00022967"/>
    </source>
</evidence>
<dbReference type="InterPro" id="IPR027417">
    <property type="entry name" value="P-loop_NTPase"/>
</dbReference>
<dbReference type="GO" id="GO:0016323">
    <property type="term" value="C:basolateral plasma membrane"/>
    <property type="evidence" value="ECO:0007669"/>
    <property type="project" value="UniProtKB-ARBA"/>
</dbReference>
<dbReference type="GO" id="GO:0008559">
    <property type="term" value="F:ABC-type xenobiotic transporter activity"/>
    <property type="evidence" value="ECO:0007669"/>
    <property type="project" value="UniProtKB-EC"/>
</dbReference>
<dbReference type="InterPro" id="IPR036640">
    <property type="entry name" value="ABC1_TM_sf"/>
</dbReference>
<evidence type="ECO:0000259" key="17">
    <source>
        <dbReference type="PROSITE" id="PS50929"/>
    </source>
</evidence>
<feature type="domain" description="ABC transmembrane type-1" evidence="17">
    <location>
        <begin position="745"/>
        <end position="927"/>
    </location>
</feature>
<feature type="transmembrane region" description="Helical" evidence="15">
    <location>
        <begin position="255"/>
        <end position="275"/>
    </location>
</feature>
<feature type="transmembrane region" description="Helical" evidence="15">
    <location>
        <begin position="20"/>
        <end position="40"/>
    </location>
</feature>
<dbReference type="PROSITE" id="PS50929">
    <property type="entry name" value="ABC_TM1F"/>
    <property type="match status" value="2"/>
</dbReference>
<feature type="transmembrane region" description="Helical" evidence="15">
    <location>
        <begin position="841"/>
        <end position="861"/>
    </location>
</feature>
<protein>
    <submittedName>
        <fullName evidence="18">ATP-binding cassette, sub-family C (CFTR/MRP), member 10</fullName>
    </submittedName>
</protein>
<evidence type="ECO:0000256" key="11">
    <source>
        <dbReference type="ARBA" id="ARBA00034018"/>
    </source>
</evidence>
<dbReference type="InterPro" id="IPR050173">
    <property type="entry name" value="ABC_transporter_C-like"/>
</dbReference>
<dbReference type="InterPro" id="IPR003593">
    <property type="entry name" value="AAA+_ATPase"/>
</dbReference>
<dbReference type="Ensembl" id="ENSCMIT00000042750.1">
    <property type="protein sequence ID" value="ENSCMIP00000042149.1"/>
    <property type="gene ID" value="ENSCMIG00000017462.1"/>
</dbReference>
<reference evidence="18" key="4">
    <citation type="submission" date="2025-08" db="UniProtKB">
        <authorList>
            <consortium name="Ensembl"/>
        </authorList>
    </citation>
    <scope>IDENTIFICATION</scope>
</reference>
<organism evidence="18 19">
    <name type="scientific">Callorhinchus milii</name>
    <name type="common">Ghost shark</name>
    <dbReference type="NCBI Taxonomy" id="7868"/>
    <lineage>
        <taxon>Eukaryota</taxon>
        <taxon>Metazoa</taxon>
        <taxon>Chordata</taxon>
        <taxon>Craniata</taxon>
        <taxon>Vertebrata</taxon>
        <taxon>Chondrichthyes</taxon>
        <taxon>Holocephali</taxon>
        <taxon>Chimaeriformes</taxon>
        <taxon>Callorhinchidae</taxon>
        <taxon>Callorhinchus</taxon>
    </lineage>
</organism>
<evidence type="ECO:0000256" key="15">
    <source>
        <dbReference type="SAM" id="Phobius"/>
    </source>
</evidence>
<dbReference type="PANTHER" id="PTHR24223">
    <property type="entry name" value="ATP-BINDING CASSETTE SUB-FAMILY C"/>
    <property type="match status" value="1"/>
</dbReference>
<dbReference type="PROSITE" id="PS00211">
    <property type="entry name" value="ABC_TRANSPORTER_1"/>
    <property type="match status" value="2"/>
</dbReference>
<dbReference type="SMART" id="SM00382">
    <property type="entry name" value="AAA"/>
    <property type="match status" value="1"/>
</dbReference>
<dbReference type="CDD" id="cd03250">
    <property type="entry name" value="ABCC_MRP_domain1"/>
    <property type="match status" value="1"/>
</dbReference>
<evidence type="ECO:0000256" key="3">
    <source>
        <dbReference type="ARBA" id="ARBA00022448"/>
    </source>
</evidence>
<evidence type="ECO:0000256" key="12">
    <source>
        <dbReference type="ARBA" id="ARBA00047523"/>
    </source>
</evidence>
<comment type="catalytic activity">
    <reaction evidence="11">
        <text>ATP + H2O + xenobioticSide 1 = ADP + phosphate + xenobioticSide 2.</text>
        <dbReference type="EC" id="7.6.2.2"/>
    </reaction>
</comment>
<evidence type="ECO:0000256" key="5">
    <source>
        <dbReference type="ARBA" id="ARBA00022737"/>
    </source>
</evidence>
<dbReference type="Proteomes" id="UP000314986">
    <property type="component" value="Unassembled WGS sequence"/>
</dbReference>
<keyword evidence="4 15" id="KW-0812">Transmembrane</keyword>
<feature type="domain" description="ABC transporter" evidence="16">
    <location>
        <begin position="1017"/>
        <end position="1250"/>
    </location>
</feature>
<dbReference type="CDD" id="cd18605">
    <property type="entry name" value="ABC_6TM_MRP7_D2_like"/>
    <property type="match status" value="1"/>
</dbReference>
<dbReference type="GO" id="GO:0015431">
    <property type="term" value="F:ABC-type glutathione S-conjugate transporter activity"/>
    <property type="evidence" value="ECO:0007669"/>
    <property type="project" value="UniProtKB-EC"/>
</dbReference>